<protein>
    <submittedName>
        <fullName evidence="2">Uncharacterized protein</fullName>
    </submittedName>
</protein>
<comment type="caution">
    <text evidence="2">The sequence shown here is derived from an EMBL/GenBank/DDBJ whole genome shotgun (WGS) entry which is preliminary data.</text>
</comment>
<dbReference type="Proteomes" id="UP001390339">
    <property type="component" value="Unassembled WGS sequence"/>
</dbReference>
<feature type="compositionally biased region" description="Basic residues" evidence="1">
    <location>
        <begin position="62"/>
        <end position="79"/>
    </location>
</feature>
<feature type="region of interest" description="Disordered" evidence="1">
    <location>
        <begin position="1"/>
        <end position="79"/>
    </location>
</feature>
<evidence type="ECO:0000256" key="1">
    <source>
        <dbReference type="SAM" id="MobiDB-lite"/>
    </source>
</evidence>
<name>A0ABR2HPB2_9PEZI</name>
<feature type="compositionally biased region" description="Polar residues" evidence="1">
    <location>
        <begin position="1"/>
        <end position="13"/>
    </location>
</feature>
<proteinExistence type="predicted"/>
<reference evidence="2 3" key="1">
    <citation type="journal article" date="2024" name="IMA Fungus">
        <title>Apiospora arundinis, a panoply of carbohydrate-active enzymes and secondary metabolites.</title>
        <authorList>
            <person name="Sorensen T."/>
            <person name="Petersen C."/>
            <person name="Muurmann A.T."/>
            <person name="Christiansen J.V."/>
            <person name="Brundto M.L."/>
            <person name="Overgaard C.K."/>
            <person name="Boysen A.T."/>
            <person name="Wollenberg R.D."/>
            <person name="Larsen T.O."/>
            <person name="Sorensen J.L."/>
            <person name="Nielsen K.L."/>
            <person name="Sondergaard T.E."/>
        </authorList>
    </citation>
    <scope>NUCLEOTIDE SEQUENCE [LARGE SCALE GENOMIC DNA]</scope>
    <source>
        <strain evidence="2 3">AAU 773</strain>
    </source>
</reference>
<organism evidence="2 3">
    <name type="scientific">Apiospora arundinis</name>
    <dbReference type="NCBI Taxonomy" id="335852"/>
    <lineage>
        <taxon>Eukaryota</taxon>
        <taxon>Fungi</taxon>
        <taxon>Dikarya</taxon>
        <taxon>Ascomycota</taxon>
        <taxon>Pezizomycotina</taxon>
        <taxon>Sordariomycetes</taxon>
        <taxon>Xylariomycetidae</taxon>
        <taxon>Amphisphaeriales</taxon>
        <taxon>Apiosporaceae</taxon>
        <taxon>Apiospora</taxon>
    </lineage>
</organism>
<evidence type="ECO:0000313" key="3">
    <source>
        <dbReference type="Proteomes" id="UP001390339"/>
    </source>
</evidence>
<accession>A0ABR2HPB2</accession>
<dbReference type="EMBL" id="JAPCWZ010000009">
    <property type="protein sequence ID" value="KAK8850961.1"/>
    <property type="molecule type" value="Genomic_DNA"/>
</dbReference>
<evidence type="ECO:0000313" key="2">
    <source>
        <dbReference type="EMBL" id="KAK8850961.1"/>
    </source>
</evidence>
<keyword evidence="3" id="KW-1185">Reference proteome</keyword>
<gene>
    <name evidence="2" type="ORF">PGQ11_013440</name>
</gene>
<sequence>MHQDSNAYVSQGDQVDAPAEPPKAGKKKQRGSGVNMSRWLSESKHDEPWNVFNMDPSPQSKSKTKKDAKTKKGAKTKKH</sequence>